<evidence type="ECO:0000259" key="2">
    <source>
        <dbReference type="Pfam" id="PF09967"/>
    </source>
</evidence>
<feature type="compositionally biased region" description="Basic and acidic residues" evidence="1">
    <location>
        <begin position="186"/>
        <end position="200"/>
    </location>
</feature>
<dbReference type="PANTHER" id="PTHR38730:SF1">
    <property type="entry name" value="SLL7028 PROTEIN"/>
    <property type="match status" value="1"/>
</dbReference>
<reference evidence="4" key="1">
    <citation type="submission" date="2017-05" db="EMBL/GenBank/DDBJ databases">
        <authorList>
            <person name="Imhoff J.F."/>
            <person name="Rahn T."/>
            <person name="Kuenzel S."/>
            <person name="Neulinger S.C."/>
        </authorList>
    </citation>
    <scope>NUCLEOTIDE SEQUENCE</scope>
    <source>
        <strain evidence="4">LMG 28126</strain>
    </source>
</reference>
<sequence>MSVGAHSARATAALRRMGEDDPALGALALWVAHRDADEGAPEDGAVAWTDGRTIFYGPRFADLAAHEQVGAAAHQVLHVALRHPARARTLAARLGTGVRGYNLAADAIVNETLVQAGHALPRPAVLLAGLVAEALGDRDPAPLARWDAERLALALAARSGRDGDGEGARKGTTSERAEAHAAAQGFRRDIRPDGTDRGGGEDAEAAAEWQGRLARALAAGRAAGRGIGALRGVLADIPRSDVPWEVVLRGLITRAVARHPEVSFQRPARRWVAADSDARRHGRPTPGFEPGRAPMPRAARLAVGVDCSTSIDNARLALFAGQIAGIGRRTGAEVHVLPFDTEVQSIRRMQGASWEDEIRALPLGRGGGTDFGPVIAAAAGLGPSAIVILTDLDGPLGPAPGRVPVIWAVPGPAPRAPAFGRVVSLAR</sequence>
<dbReference type="PANTHER" id="PTHR38730">
    <property type="entry name" value="SLL7028 PROTEIN"/>
    <property type="match status" value="1"/>
</dbReference>
<organism evidence="4 5">
    <name type="scientific">Rhodobaculum claviforme</name>
    <dbReference type="NCBI Taxonomy" id="1549854"/>
    <lineage>
        <taxon>Bacteria</taxon>
        <taxon>Pseudomonadati</taxon>
        <taxon>Pseudomonadota</taxon>
        <taxon>Alphaproteobacteria</taxon>
        <taxon>Rhodobacterales</taxon>
        <taxon>Paracoccaceae</taxon>
        <taxon>Rhodobaculum</taxon>
    </lineage>
</organism>
<accession>A0A934TIN1</accession>
<dbReference type="RefSeq" id="WP_201156625.1">
    <property type="nucleotide sequence ID" value="NZ_NHSD01000177.1"/>
</dbReference>
<dbReference type="Proteomes" id="UP000706333">
    <property type="component" value="Unassembled WGS sequence"/>
</dbReference>
<feature type="compositionally biased region" description="Basic and acidic residues" evidence="1">
    <location>
        <begin position="160"/>
        <end position="179"/>
    </location>
</feature>
<dbReference type="EMBL" id="NHSD01000177">
    <property type="protein sequence ID" value="MBK5926855.1"/>
    <property type="molecule type" value="Genomic_DNA"/>
</dbReference>
<evidence type="ECO:0000256" key="1">
    <source>
        <dbReference type="SAM" id="MobiDB-lite"/>
    </source>
</evidence>
<feature type="domain" description="Putative metallopeptidase" evidence="3">
    <location>
        <begin position="6"/>
        <end position="292"/>
    </location>
</feature>
<feature type="region of interest" description="Disordered" evidence="1">
    <location>
        <begin position="160"/>
        <end position="205"/>
    </location>
</feature>
<comment type="caution">
    <text evidence="4">The sequence shown here is derived from an EMBL/GenBank/DDBJ whole genome shotgun (WGS) entry which is preliminary data.</text>
</comment>
<feature type="region of interest" description="Disordered" evidence="1">
    <location>
        <begin position="275"/>
        <end position="294"/>
    </location>
</feature>
<evidence type="ECO:0008006" key="6">
    <source>
        <dbReference type="Google" id="ProtNLM"/>
    </source>
</evidence>
<keyword evidence="5" id="KW-1185">Reference proteome</keyword>
<dbReference type="AlphaFoldDB" id="A0A934TIN1"/>
<dbReference type="InterPro" id="IPR025154">
    <property type="entry name" value="Put_metallopeptidase_dom"/>
</dbReference>
<evidence type="ECO:0000313" key="5">
    <source>
        <dbReference type="Proteomes" id="UP000706333"/>
    </source>
</evidence>
<dbReference type="SUPFAM" id="SSF53300">
    <property type="entry name" value="vWA-like"/>
    <property type="match status" value="1"/>
</dbReference>
<dbReference type="InterPro" id="IPR018698">
    <property type="entry name" value="VWA-like_dom"/>
</dbReference>
<evidence type="ECO:0000259" key="3">
    <source>
        <dbReference type="Pfam" id="PF13203"/>
    </source>
</evidence>
<feature type="domain" description="VWA-like" evidence="2">
    <location>
        <begin position="301"/>
        <end position="425"/>
    </location>
</feature>
<reference evidence="4" key="2">
    <citation type="journal article" date="2020" name="Microorganisms">
        <title>Osmotic Adaptation and Compatible Solute Biosynthesis of Phototrophic Bacteria as Revealed from Genome Analyses.</title>
        <authorList>
            <person name="Imhoff J.F."/>
            <person name="Rahn T."/>
            <person name="Kunzel S."/>
            <person name="Keller A."/>
            <person name="Neulinger S.C."/>
        </authorList>
    </citation>
    <scope>NUCLEOTIDE SEQUENCE</scope>
    <source>
        <strain evidence="4">LMG 28126</strain>
    </source>
</reference>
<name>A0A934TIN1_9RHOB</name>
<protein>
    <recommendedName>
        <fullName evidence="6">Metal-dependent peptidase</fullName>
    </recommendedName>
</protein>
<dbReference type="Pfam" id="PF13203">
    <property type="entry name" value="DUF2201_N"/>
    <property type="match status" value="1"/>
</dbReference>
<dbReference type="InterPro" id="IPR036465">
    <property type="entry name" value="vWFA_dom_sf"/>
</dbReference>
<proteinExistence type="predicted"/>
<evidence type="ECO:0000313" key="4">
    <source>
        <dbReference type="EMBL" id="MBK5926855.1"/>
    </source>
</evidence>
<dbReference type="Pfam" id="PF09967">
    <property type="entry name" value="DUF2201"/>
    <property type="match status" value="1"/>
</dbReference>
<gene>
    <name evidence="4" type="ORF">CCR87_05770</name>
</gene>